<name>A0AA39SYF1_ACESA</name>
<dbReference type="InterPro" id="IPR042197">
    <property type="entry name" value="Apaf_helical"/>
</dbReference>
<proteinExistence type="inferred from homology"/>
<feature type="coiled-coil region" evidence="7">
    <location>
        <begin position="25"/>
        <end position="59"/>
    </location>
</feature>
<comment type="similarity">
    <text evidence="1">Belongs to the disease resistance NB-LRR family.</text>
</comment>
<evidence type="ECO:0000313" key="9">
    <source>
        <dbReference type="EMBL" id="KAK0598229.1"/>
    </source>
</evidence>
<evidence type="ECO:0000256" key="6">
    <source>
        <dbReference type="ARBA" id="ARBA00022840"/>
    </source>
</evidence>
<keyword evidence="7" id="KW-0175">Coiled coil</keyword>
<dbReference type="PRINTS" id="PR00364">
    <property type="entry name" value="DISEASERSIST"/>
</dbReference>
<dbReference type="InterPro" id="IPR003593">
    <property type="entry name" value="AAA+_ATPase"/>
</dbReference>
<evidence type="ECO:0000256" key="4">
    <source>
        <dbReference type="ARBA" id="ARBA00022741"/>
    </source>
</evidence>
<sequence>MDCVSPIFDIATRLWNCTTNHTAYISHLQDNLHSLRDAKRELENISKDIETRVEFAEQQYSVRTNQVKGWLENTQLIVKEANDILQKGDQEIQNKCFGSCCPRNCCYSYKLGKEAIKKTDAVKELIKKGHFDVVADRLRHPIVDERPVEKTVGMDSIFGEVWRCIEDQSVGGGVIGLFGMGGVGKTTLLKKLNNELLDTTHDFDVVIWVVVSREVNLEKIQEAIWRKLRIPVDMLSNKDSDERAIEIFHALKNKKFALLLDDLWERIDLLMMGIYIDHSRTGSKIIFTTRKEDVCSQMEAHRRFRVERLTSEAALDLFRLKVGENILNSHHEIPKLAEIAARECNGLPLTIITVARAMANWRTPEEWLREIQVLRRYRLEIPGMEDLVFHKLKFSFDSLGDDTLKTCFLYCSIFPEDHSIIKEELIELWIGEGFLEKFYNIYDARNHGEYIIGRLKLACLLETGPYRNIIKMHDVIRDMALKIASETKNVILVQECGGGLRFSRQEEVIRMSLWSPGVEFFDEPLTCPSLTTFLVKDAKLKRIPNTFFRYMFSLSVLDLSYNKDLMRLPVELGELINLHYLNLSYTNIDVLPSAVMNLTRLRILLLDETKNLEGISRTLISRLQSLQVFSRILSSTKIYDECSLELLEGLEDLEHITDISITLSTFRSVHKFKSSRKLQCCIKRLTIMCSEMESLDISSSAMRRMENLHTLRIRACRILREVKICLEDDQERMQGVLMPKCFQNLGHLRIENCLVKDLTWLIYAPTIRYLWVDNCPELEEIIANDLGSSEIEENIELFSKLEGVTLVSLPSLKGICRGAMPFPSLQNLVVMDCTSLRKIPFDSSSAKKSLNAIKGSKTWWDALEWDDEATMNVFASKFIESEFQLFKPTSSALPSTYTKQLQRYIFKSLPYILRSCETW</sequence>
<reference evidence="9" key="2">
    <citation type="submission" date="2023-06" db="EMBL/GenBank/DDBJ databases">
        <authorList>
            <person name="Swenson N.G."/>
            <person name="Wegrzyn J.L."/>
            <person name="Mcevoy S.L."/>
        </authorList>
    </citation>
    <scope>NUCLEOTIDE SEQUENCE</scope>
    <source>
        <strain evidence="9">NS2018</strain>
        <tissue evidence="9">Leaf</tissue>
    </source>
</reference>
<dbReference type="AlphaFoldDB" id="A0AA39SYF1"/>
<dbReference type="PANTHER" id="PTHR33463:SF220">
    <property type="entry name" value="NB-ARC DOMAIN-CONTAINING PROTEIN"/>
    <property type="match status" value="1"/>
</dbReference>
<evidence type="ECO:0000256" key="3">
    <source>
        <dbReference type="ARBA" id="ARBA00022737"/>
    </source>
</evidence>
<dbReference type="GO" id="GO:0005524">
    <property type="term" value="F:ATP binding"/>
    <property type="evidence" value="ECO:0007669"/>
    <property type="project" value="UniProtKB-KW"/>
</dbReference>
<dbReference type="Gene3D" id="3.40.50.300">
    <property type="entry name" value="P-loop containing nucleotide triphosphate hydrolases"/>
    <property type="match status" value="1"/>
</dbReference>
<dbReference type="FunFam" id="3.40.50.300:FF:001091">
    <property type="entry name" value="Probable disease resistance protein At1g61300"/>
    <property type="match status" value="1"/>
</dbReference>
<dbReference type="GO" id="GO:0043531">
    <property type="term" value="F:ADP binding"/>
    <property type="evidence" value="ECO:0007669"/>
    <property type="project" value="InterPro"/>
</dbReference>
<dbReference type="InterPro" id="IPR027417">
    <property type="entry name" value="P-loop_NTPase"/>
</dbReference>
<feature type="domain" description="AAA+ ATPase" evidence="8">
    <location>
        <begin position="171"/>
        <end position="310"/>
    </location>
</feature>
<dbReference type="SUPFAM" id="SSF52058">
    <property type="entry name" value="L domain-like"/>
    <property type="match status" value="1"/>
</dbReference>
<dbReference type="Pfam" id="PF23598">
    <property type="entry name" value="LRR_14"/>
    <property type="match status" value="1"/>
</dbReference>
<dbReference type="SUPFAM" id="SSF52540">
    <property type="entry name" value="P-loop containing nucleoside triphosphate hydrolases"/>
    <property type="match status" value="1"/>
</dbReference>
<evidence type="ECO:0000256" key="1">
    <source>
        <dbReference type="ARBA" id="ARBA00008894"/>
    </source>
</evidence>
<dbReference type="InterPro" id="IPR032675">
    <property type="entry name" value="LRR_dom_sf"/>
</dbReference>
<keyword evidence="6" id="KW-0067">ATP-binding</keyword>
<evidence type="ECO:0000256" key="5">
    <source>
        <dbReference type="ARBA" id="ARBA00022821"/>
    </source>
</evidence>
<keyword evidence="10" id="KW-1185">Reference proteome</keyword>
<dbReference type="Gene3D" id="1.10.10.10">
    <property type="entry name" value="Winged helix-like DNA-binding domain superfamily/Winged helix DNA-binding domain"/>
    <property type="match status" value="1"/>
</dbReference>
<dbReference type="InterPro" id="IPR055414">
    <property type="entry name" value="LRR_R13L4/SHOC2-like"/>
</dbReference>
<dbReference type="Pfam" id="PF23559">
    <property type="entry name" value="WHD_DRP"/>
    <property type="match status" value="1"/>
</dbReference>
<protein>
    <recommendedName>
        <fullName evidence="8">AAA+ ATPase domain-containing protein</fullName>
    </recommendedName>
</protein>
<dbReference type="GO" id="GO:0006952">
    <property type="term" value="P:defense response"/>
    <property type="evidence" value="ECO:0007669"/>
    <property type="project" value="UniProtKB-KW"/>
</dbReference>
<keyword evidence="3" id="KW-0677">Repeat</keyword>
<dbReference type="InterPro" id="IPR002182">
    <property type="entry name" value="NB-ARC"/>
</dbReference>
<dbReference type="FunFam" id="1.10.10.10:FF:000322">
    <property type="entry name" value="Probable disease resistance protein At1g63360"/>
    <property type="match status" value="1"/>
</dbReference>
<dbReference type="Pfam" id="PF00931">
    <property type="entry name" value="NB-ARC"/>
    <property type="match status" value="1"/>
</dbReference>
<accession>A0AA39SYF1</accession>
<dbReference type="EMBL" id="JAUESC010000004">
    <property type="protein sequence ID" value="KAK0598229.1"/>
    <property type="molecule type" value="Genomic_DNA"/>
</dbReference>
<evidence type="ECO:0000259" key="8">
    <source>
        <dbReference type="SMART" id="SM00382"/>
    </source>
</evidence>
<comment type="caution">
    <text evidence="9">The sequence shown here is derived from an EMBL/GenBank/DDBJ whole genome shotgun (WGS) entry which is preliminary data.</text>
</comment>
<organism evidence="9 10">
    <name type="scientific">Acer saccharum</name>
    <name type="common">Sugar maple</name>
    <dbReference type="NCBI Taxonomy" id="4024"/>
    <lineage>
        <taxon>Eukaryota</taxon>
        <taxon>Viridiplantae</taxon>
        <taxon>Streptophyta</taxon>
        <taxon>Embryophyta</taxon>
        <taxon>Tracheophyta</taxon>
        <taxon>Spermatophyta</taxon>
        <taxon>Magnoliopsida</taxon>
        <taxon>eudicotyledons</taxon>
        <taxon>Gunneridae</taxon>
        <taxon>Pentapetalae</taxon>
        <taxon>rosids</taxon>
        <taxon>malvids</taxon>
        <taxon>Sapindales</taxon>
        <taxon>Sapindaceae</taxon>
        <taxon>Hippocastanoideae</taxon>
        <taxon>Acereae</taxon>
        <taxon>Acer</taxon>
    </lineage>
</organism>
<evidence type="ECO:0000313" key="10">
    <source>
        <dbReference type="Proteomes" id="UP001168877"/>
    </source>
</evidence>
<dbReference type="Gene3D" id="3.80.10.10">
    <property type="entry name" value="Ribonuclease Inhibitor"/>
    <property type="match status" value="2"/>
</dbReference>
<dbReference type="InterPro" id="IPR036388">
    <property type="entry name" value="WH-like_DNA-bd_sf"/>
</dbReference>
<gene>
    <name evidence="9" type="ORF">LWI29_032723</name>
</gene>
<dbReference type="PANTHER" id="PTHR33463">
    <property type="entry name" value="NB-ARC DOMAIN-CONTAINING PROTEIN-RELATED"/>
    <property type="match status" value="1"/>
</dbReference>
<evidence type="ECO:0000256" key="7">
    <source>
        <dbReference type="SAM" id="Coils"/>
    </source>
</evidence>
<dbReference type="Gene3D" id="1.10.8.430">
    <property type="entry name" value="Helical domain of apoptotic protease-activating factors"/>
    <property type="match status" value="1"/>
</dbReference>
<dbReference type="InterPro" id="IPR050905">
    <property type="entry name" value="Plant_NBS-LRR"/>
</dbReference>
<dbReference type="FunFam" id="1.10.8.430:FF:000003">
    <property type="entry name" value="Probable disease resistance protein At5g66910"/>
    <property type="match status" value="1"/>
</dbReference>
<keyword evidence="4" id="KW-0547">Nucleotide-binding</keyword>
<dbReference type="SMART" id="SM00382">
    <property type="entry name" value="AAA"/>
    <property type="match status" value="1"/>
</dbReference>
<keyword evidence="5" id="KW-0611">Plant defense</keyword>
<dbReference type="Proteomes" id="UP001168877">
    <property type="component" value="Unassembled WGS sequence"/>
</dbReference>
<evidence type="ECO:0000256" key="2">
    <source>
        <dbReference type="ARBA" id="ARBA00022614"/>
    </source>
</evidence>
<keyword evidence="2" id="KW-0433">Leucine-rich repeat</keyword>
<dbReference type="InterPro" id="IPR058922">
    <property type="entry name" value="WHD_DRP"/>
</dbReference>
<reference evidence="9" key="1">
    <citation type="journal article" date="2022" name="Plant J.">
        <title>Strategies of tolerance reflected in two North American maple genomes.</title>
        <authorList>
            <person name="McEvoy S.L."/>
            <person name="Sezen U.U."/>
            <person name="Trouern-Trend A."/>
            <person name="McMahon S.M."/>
            <person name="Schaberg P.G."/>
            <person name="Yang J."/>
            <person name="Wegrzyn J.L."/>
            <person name="Swenson N.G."/>
        </authorList>
    </citation>
    <scope>NUCLEOTIDE SEQUENCE</scope>
    <source>
        <strain evidence="9">NS2018</strain>
    </source>
</reference>